<protein>
    <submittedName>
        <fullName evidence="1">Uncharacterized protein</fullName>
    </submittedName>
</protein>
<organism evidence="1 2">
    <name type="scientific">Saccharothrix espanaensis (strain ATCC 51144 / DSM 44229 / JCM 9112 / NBRC 15066 / NRRL 15764)</name>
    <dbReference type="NCBI Taxonomy" id="1179773"/>
    <lineage>
        <taxon>Bacteria</taxon>
        <taxon>Bacillati</taxon>
        <taxon>Actinomycetota</taxon>
        <taxon>Actinomycetes</taxon>
        <taxon>Pseudonocardiales</taxon>
        <taxon>Pseudonocardiaceae</taxon>
        <taxon>Saccharothrix</taxon>
    </lineage>
</organism>
<evidence type="ECO:0000313" key="2">
    <source>
        <dbReference type="Proteomes" id="UP000006281"/>
    </source>
</evidence>
<dbReference type="PATRIC" id="fig|1179773.3.peg.5426"/>
<dbReference type="STRING" id="1179773.BN6_53860"/>
<dbReference type="KEGG" id="sesp:BN6_53860"/>
<dbReference type="OrthoDB" id="4233250at2"/>
<dbReference type="Proteomes" id="UP000006281">
    <property type="component" value="Chromosome"/>
</dbReference>
<dbReference type="HOGENOM" id="CLU_2358032_0_0_11"/>
<name>K0JXN1_SACES</name>
<sequence>MDEPGFSTKAASLYVTTAAFINGVRVPGTEAIAGGYVNANEVVVQHTIGLTFVRTFAAGDVVTLHGYRIGKDGTVGIISNGDGRTRISAHWVNPGF</sequence>
<dbReference type="EMBL" id="HE804045">
    <property type="protein sequence ID" value="CCH32645.1"/>
    <property type="molecule type" value="Genomic_DNA"/>
</dbReference>
<keyword evidence="2" id="KW-1185">Reference proteome</keyword>
<gene>
    <name evidence="1" type="ordered locus">BN6_53860</name>
</gene>
<reference evidence="1 2" key="1">
    <citation type="journal article" date="2012" name="BMC Genomics">
        <title>Complete genome sequence of Saccharothrix espanaensis DSM 44229T and comparison to the other completely sequenced Pseudonocardiaceae.</title>
        <authorList>
            <person name="Strobel T."/>
            <person name="Al-Dilaimi A."/>
            <person name="Blom J."/>
            <person name="Gessner A."/>
            <person name="Kalinowski J."/>
            <person name="Luzhetska M."/>
            <person name="Puhler A."/>
            <person name="Szczepanowski R."/>
            <person name="Bechthold A."/>
            <person name="Ruckert C."/>
        </authorList>
    </citation>
    <scope>NUCLEOTIDE SEQUENCE [LARGE SCALE GENOMIC DNA]</scope>
    <source>
        <strain evidence="2">ATCC 51144 / DSM 44229 / JCM 9112 / NBRC 15066 / NRRL 15764</strain>
    </source>
</reference>
<dbReference type="AlphaFoldDB" id="K0JXN1"/>
<accession>K0JXN1</accession>
<proteinExistence type="predicted"/>
<evidence type="ECO:0000313" key="1">
    <source>
        <dbReference type="EMBL" id="CCH32645.1"/>
    </source>
</evidence>
<dbReference type="RefSeq" id="WP_015102757.1">
    <property type="nucleotide sequence ID" value="NC_019673.1"/>
</dbReference>